<organism evidence="2 3">
    <name type="scientific">Candidatus Lloydbacteria bacterium RIFCSPHIGHO2_02_FULL_54_17</name>
    <dbReference type="NCBI Taxonomy" id="1798664"/>
    <lineage>
        <taxon>Bacteria</taxon>
        <taxon>Candidatus Lloydiibacteriota</taxon>
    </lineage>
</organism>
<protein>
    <submittedName>
        <fullName evidence="2">Uncharacterized protein</fullName>
    </submittedName>
</protein>
<keyword evidence="1" id="KW-0812">Transmembrane</keyword>
<feature type="transmembrane region" description="Helical" evidence="1">
    <location>
        <begin position="109"/>
        <end position="129"/>
    </location>
</feature>
<comment type="caution">
    <text evidence="2">The sequence shown here is derived from an EMBL/GenBank/DDBJ whole genome shotgun (WGS) entry which is preliminary data.</text>
</comment>
<dbReference type="EMBL" id="MHLO01000035">
    <property type="protein sequence ID" value="OGZ11315.1"/>
    <property type="molecule type" value="Genomic_DNA"/>
</dbReference>
<keyword evidence="1" id="KW-0472">Membrane</keyword>
<accession>A0A1G2DCF0</accession>
<evidence type="ECO:0000313" key="2">
    <source>
        <dbReference type="EMBL" id="OGZ11315.1"/>
    </source>
</evidence>
<reference evidence="2 3" key="1">
    <citation type="journal article" date="2016" name="Nat. Commun.">
        <title>Thousands of microbial genomes shed light on interconnected biogeochemical processes in an aquifer system.</title>
        <authorList>
            <person name="Anantharaman K."/>
            <person name="Brown C.T."/>
            <person name="Hug L.A."/>
            <person name="Sharon I."/>
            <person name="Castelle C.J."/>
            <person name="Probst A.J."/>
            <person name="Thomas B.C."/>
            <person name="Singh A."/>
            <person name="Wilkins M.J."/>
            <person name="Karaoz U."/>
            <person name="Brodie E.L."/>
            <person name="Williams K.H."/>
            <person name="Hubbard S.S."/>
            <person name="Banfield J.F."/>
        </authorList>
    </citation>
    <scope>NUCLEOTIDE SEQUENCE [LARGE SCALE GENOMIC DNA]</scope>
</reference>
<feature type="transmembrane region" description="Helical" evidence="1">
    <location>
        <begin position="46"/>
        <end position="64"/>
    </location>
</feature>
<keyword evidence="1" id="KW-1133">Transmembrane helix</keyword>
<dbReference type="AlphaFoldDB" id="A0A1G2DCF0"/>
<name>A0A1G2DCF0_9BACT</name>
<evidence type="ECO:0000256" key="1">
    <source>
        <dbReference type="SAM" id="Phobius"/>
    </source>
</evidence>
<dbReference type="Proteomes" id="UP000178636">
    <property type="component" value="Unassembled WGS sequence"/>
</dbReference>
<proteinExistence type="predicted"/>
<dbReference type="STRING" id="1798664.A3C93_05230"/>
<feature type="transmembrane region" description="Helical" evidence="1">
    <location>
        <begin position="76"/>
        <end position="97"/>
    </location>
</feature>
<evidence type="ECO:0000313" key="3">
    <source>
        <dbReference type="Proteomes" id="UP000178636"/>
    </source>
</evidence>
<sequence length="134" mass="15228">MFSTWQGLLGFFGVFSATSFLVFVWLQGRRSKGGNSEENALHRIWVKIFVGTLLLGVVGVEGLVRSHGGWWDTSWLAWLHMALVIVVSTLFCLLYFRFTGLRDPARHRVFAYVFIFLYFGMLVTGGVLLSRYPG</sequence>
<gene>
    <name evidence="2" type="ORF">A3C93_05230</name>
</gene>
<feature type="transmembrane region" description="Helical" evidence="1">
    <location>
        <begin position="6"/>
        <end position="26"/>
    </location>
</feature>